<feature type="transmembrane region" description="Helical" evidence="1">
    <location>
        <begin position="443"/>
        <end position="464"/>
    </location>
</feature>
<dbReference type="RefSeq" id="WP_093069627.1">
    <property type="nucleotide sequence ID" value="NZ_FNQP01000018.1"/>
</dbReference>
<dbReference type="STRING" id="525918.SAMN05660964_02809"/>
<feature type="transmembrane region" description="Helical" evidence="1">
    <location>
        <begin position="370"/>
        <end position="397"/>
    </location>
</feature>
<reference evidence="3 4" key="1">
    <citation type="submission" date="2016-10" db="EMBL/GenBank/DDBJ databases">
        <authorList>
            <person name="de Groot N.N."/>
        </authorList>
    </citation>
    <scope>NUCLEOTIDE SEQUENCE [LARGE SCALE GENOMIC DNA]</scope>
    <source>
        <strain evidence="3 4">DSM 21228</strain>
    </source>
</reference>
<keyword evidence="1" id="KW-1133">Transmembrane helix</keyword>
<evidence type="ECO:0008006" key="5">
    <source>
        <dbReference type="Google" id="ProtNLM"/>
    </source>
</evidence>
<keyword evidence="4" id="KW-1185">Reference proteome</keyword>
<feature type="transmembrane region" description="Helical" evidence="1">
    <location>
        <begin position="409"/>
        <end position="431"/>
    </location>
</feature>
<feature type="signal peptide" evidence="2">
    <location>
        <begin position="1"/>
        <end position="23"/>
    </location>
</feature>
<protein>
    <recommendedName>
        <fullName evidence="5">Oxygen tolerance</fullName>
    </recommendedName>
</protein>
<proteinExistence type="predicted"/>
<accession>A0A1H4F4V3</accession>
<dbReference type="InterPro" id="IPR013783">
    <property type="entry name" value="Ig-like_fold"/>
</dbReference>
<keyword evidence="1" id="KW-0472">Membrane</keyword>
<keyword evidence="2" id="KW-0732">Signal</keyword>
<sequence length="534" mass="58491">MLIHWAKQITFVITLLMSSQLWAGDCGIPFRLALQQEQDLYFQGDEANLTLQLLDDNGQRVVPCQAQTVRLAITNPAKQITEKVLTLPQGTSTLKVPVKLDSLGLYRFAAKNDRLYSAVLHLISKDPKTLTDKDKTEIVRGGSSADEECPPLEMLDRMTPWEITLVANSEEGVPANGKDSVTIEAMISSNQNYIDHDVGIILEALGGTLSTPSITIPRCKYNGKVQLTSNKPGLVTVNFKKSVGANMQPIDDGKVEVKFIPPVKGIKLKAPDNLQLLEKAAVAIGLVDDEGRPVPSTEYPVELRVSGNARLESENYCEDKATSNDNATRTVCFPEGKSHIDARLIPLAAGEIDIDASAARLSGAQTRIQVIWPVFHLLLAVVGGMMGGVILSVRYYWRQKQHHVPPTLKLMPVFVGAIVGASIYFLLLGLVPMEISIPAWLKTYQGSFAIALLGGSGFAAIALLSGLSDSMENKVIEPMLSKIREKRCAALVDKLNRLYEQYDVETHVEERIRMERIIAETEASITKLQGGSHV</sequence>
<organism evidence="3 4">
    <name type="scientific">Thiothrix caldifontis</name>
    <dbReference type="NCBI Taxonomy" id="525918"/>
    <lineage>
        <taxon>Bacteria</taxon>
        <taxon>Pseudomonadati</taxon>
        <taxon>Pseudomonadota</taxon>
        <taxon>Gammaproteobacteria</taxon>
        <taxon>Thiotrichales</taxon>
        <taxon>Thiotrichaceae</taxon>
        <taxon>Thiothrix</taxon>
    </lineage>
</organism>
<feature type="chain" id="PRO_5011633492" description="Oxygen tolerance" evidence="2">
    <location>
        <begin position="24"/>
        <end position="534"/>
    </location>
</feature>
<name>A0A1H4F4V3_9GAMM</name>
<dbReference type="Gene3D" id="2.60.40.10">
    <property type="entry name" value="Immunoglobulins"/>
    <property type="match status" value="1"/>
</dbReference>
<dbReference type="Proteomes" id="UP000199397">
    <property type="component" value="Unassembled WGS sequence"/>
</dbReference>
<dbReference type="EMBL" id="FNQP01000018">
    <property type="protein sequence ID" value="SEA91482.1"/>
    <property type="molecule type" value="Genomic_DNA"/>
</dbReference>
<evidence type="ECO:0000313" key="4">
    <source>
        <dbReference type="Proteomes" id="UP000199397"/>
    </source>
</evidence>
<keyword evidence="1" id="KW-0812">Transmembrane</keyword>
<dbReference type="AlphaFoldDB" id="A0A1H4F4V3"/>
<evidence type="ECO:0000256" key="1">
    <source>
        <dbReference type="SAM" id="Phobius"/>
    </source>
</evidence>
<evidence type="ECO:0000256" key="2">
    <source>
        <dbReference type="SAM" id="SignalP"/>
    </source>
</evidence>
<evidence type="ECO:0000313" key="3">
    <source>
        <dbReference type="EMBL" id="SEA91482.1"/>
    </source>
</evidence>
<dbReference type="OrthoDB" id="9817029at2"/>
<gene>
    <name evidence="3" type="ORF">SAMN05660964_02809</name>
</gene>